<proteinExistence type="predicted"/>
<feature type="transmembrane region" description="Helical" evidence="2">
    <location>
        <begin position="337"/>
        <end position="361"/>
    </location>
</feature>
<evidence type="ECO:0000256" key="1">
    <source>
        <dbReference type="SAM" id="MobiDB-lite"/>
    </source>
</evidence>
<keyword evidence="2" id="KW-0472">Membrane</keyword>
<feature type="transmembrane region" description="Helical" evidence="2">
    <location>
        <begin position="302"/>
        <end position="325"/>
    </location>
</feature>
<dbReference type="Pfam" id="PF18761">
    <property type="entry name" value="Heliorhodopsin"/>
    <property type="match status" value="1"/>
</dbReference>
<reference evidence="3" key="1">
    <citation type="submission" date="2021-01" db="EMBL/GenBank/DDBJ databases">
        <authorList>
            <person name="Corre E."/>
            <person name="Pelletier E."/>
            <person name="Niang G."/>
            <person name="Scheremetjew M."/>
            <person name="Finn R."/>
            <person name="Kale V."/>
            <person name="Holt S."/>
            <person name="Cochrane G."/>
            <person name="Meng A."/>
            <person name="Brown T."/>
            <person name="Cohen L."/>
        </authorList>
    </citation>
    <scope>NUCLEOTIDE SEQUENCE</scope>
    <source>
        <strain evidence="3">CCMP645</strain>
    </source>
</reference>
<evidence type="ECO:0000256" key="2">
    <source>
        <dbReference type="SAM" id="Phobius"/>
    </source>
</evidence>
<feature type="transmembrane region" description="Helical" evidence="2">
    <location>
        <begin position="155"/>
        <end position="175"/>
    </location>
</feature>
<keyword evidence="2" id="KW-1133">Transmembrane helix</keyword>
<feature type="compositionally biased region" description="Polar residues" evidence="1">
    <location>
        <begin position="19"/>
        <end position="40"/>
    </location>
</feature>
<evidence type="ECO:0000313" key="3">
    <source>
        <dbReference type="EMBL" id="CAE0752714.1"/>
    </source>
</evidence>
<feature type="region of interest" description="Disordered" evidence="1">
    <location>
        <begin position="16"/>
        <end position="64"/>
    </location>
</feature>
<dbReference type="NCBIfam" id="NF038020">
    <property type="entry name" value="HeR"/>
    <property type="match status" value="1"/>
</dbReference>
<feature type="transmembrane region" description="Helical" evidence="2">
    <location>
        <begin position="260"/>
        <end position="282"/>
    </location>
</feature>
<feature type="transmembrane region" description="Helical" evidence="2">
    <location>
        <begin position="93"/>
        <end position="114"/>
    </location>
</feature>
<dbReference type="InterPro" id="IPR041113">
    <property type="entry name" value="Heliorhodopsin"/>
</dbReference>
<sequence>MSTHLAASNKDLHIDIPNSFRTNSRDASPIQRSSLNQDSRASLARHESRSLTRGNSRMSATHAAGRSVSRLSSLSNIISVPCELSGQRKRQLLGLNIFFSIFHLAFAIGTASFGHSGHKIALYRTRLVPITEVVGDRSFETYNLVPAIPVHVCDFYVAAAIAAAAFITAFFHFGNAFIWRGKYEQGLEQCRCLSRWIEYSLSASIMIMVISVLSGQVMLAPLVLLFGLTLVTMQFGVALDISVRPLNARSWKEPSAWKRLVIFFLGWTPQIFVWSIVFAEFAWAANGESSADAVAKVNLPGFVYAVVLVEFILFFSFAFVQLGILLNPPSEYVRGEIMYQILSFGAKAFLAVCCIFGVLMADSVSDLYVSV</sequence>
<dbReference type="AlphaFoldDB" id="A0A7S4B3H1"/>
<name>A0A7S4B3H1_CHRCT</name>
<feature type="transmembrane region" description="Helical" evidence="2">
    <location>
        <begin position="196"/>
        <end position="213"/>
    </location>
</feature>
<gene>
    <name evidence="3" type="ORF">PCAR00345_LOCUS5301</name>
</gene>
<organism evidence="3">
    <name type="scientific">Chrysotila carterae</name>
    <name type="common">Marine alga</name>
    <name type="synonym">Syracosphaera carterae</name>
    <dbReference type="NCBI Taxonomy" id="13221"/>
    <lineage>
        <taxon>Eukaryota</taxon>
        <taxon>Haptista</taxon>
        <taxon>Haptophyta</taxon>
        <taxon>Prymnesiophyceae</taxon>
        <taxon>Isochrysidales</taxon>
        <taxon>Isochrysidaceae</taxon>
        <taxon>Chrysotila</taxon>
    </lineage>
</organism>
<keyword evidence="2" id="KW-0812">Transmembrane</keyword>
<accession>A0A7S4B3H1</accession>
<feature type="transmembrane region" description="Helical" evidence="2">
    <location>
        <begin position="219"/>
        <end position="239"/>
    </location>
</feature>
<protein>
    <submittedName>
        <fullName evidence="3">Uncharacterized protein</fullName>
    </submittedName>
</protein>
<dbReference type="EMBL" id="HBIZ01009078">
    <property type="protein sequence ID" value="CAE0752714.1"/>
    <property type="molecule type" value="Transcribed_RNA"/>
</dbReference>